<dbReference type="Proteomes" id="UP000192578">
    <property type="component" value="Unassembled WGS sequence"/>
</dbReference>
<gene>
    <name evidence="2" type="ORF">BV898_19226</name>
</gene>
<dbReference type="GO" id="GO:0003676">
    <property type="term" value="F:nucleic acid binding"/>
    <property type="evidence" value="ECO:0007669"/>
    <property type="project" value="InterPro"/>
</dbReference>
<keyword evidence="3" id="KW-1185">Reference proteome</keyword>
<protein>
    <recommendedName>
        <fullName evidence="1">DDE-1 domain-containing protein</fullName>
    </recommendedName>
</protein>
<evidence type="ECO:0000259" key="1">
    <source>
        <dbReference type="Pfam" id="PF03184"/>
    </source>
</evidence>
<reference evidence="3" key="1">
    <citation type="submission" date="2017-01" db="EMBL/GenBank/DDBJ databases">
        <title>Comparative genomics of anhydrobiosis in the tardigrade Hypsibius dujardini.</title>
        <authorList>
            <person name="Yoshida Y."/>
            <person name="Koutsovoulos G."/>
            <person name="Laetsch D."/>
            <person name="Stevens L."/>
            <person name="Kumar S."/>
            <person name="Horikawa D."/>
            <person name="Ishino K."/>
            <person name="Komine S."/>
            <person name="Tomita M."/>
            <person name="Blaxter M."/>
            <person name="Arakawa K."/>
        </authorList>
    </citation>
    <scope>NUCLEOTIDE SEQUENCE [LARGE SCALE GENOMIC DNA]</scope>
    <source>
        <strain evidence="3">Z151</strain>
    </source>
</reference>
<name>A0A9X6RP94_HYPEX</name>
<organism evidence="2 3">
    <name type="scientific">Hypsibius exemplaris</name>
    <name type="common">Freshwater tardigrade</name>
    <dbReference type="NCBI Taxonomy" id="2072580"/>
    <lineage>
        <taxon>Eukaryota</taxon>
        <taxon>Metazoa</taxon>
        <taxon>Ecdysozoa</taxon>
        <taxon>Tardigrada</taxon>
        <taxon>Eutardigrada</taxon>
        <taxon>Parachela</taxon>
        <taxon>Hypsibioidea</taxon>
        <taxon>Hypsibiidae</taxon>
        <taxon>Hypsibius</taxon>
    </lineage>
</organism>
<comment type="caution">
    <text evidence="2">The sequence shown here is derived from an EMBL/GenBank/DDBJ whole genome shotgun (WGS) entry which is preliminary data.</text>
</comment>
<sequence>MARSEFLRVVSECTKSKGLIPENVEVGDKWFRKFMQRHPKYIALLSSLHEEGYLDDPDGVFNYDESAFKLAVLYSKTLAATGTKHIYYFAAGNDRDQVTTLVCGNATGRMLRPLVLFKGALHSNEWYDGRSNQIHIAVNSSGIMDFDSLTGYFAAEVFPNRVAKKKLIFYGHYSHVYNQAFEAVYRSEDMSGIHACTVFKEPVLPVKCIDIKQHAETFTKVTELLISDIPELLAGRAELMSHFLAKATAKKPDSDWNLCSRLSANLHPERPEKNPSLQNQPAAV</sequence>
<accession>A0A9X6RP94</accession>
<dbReference type="OrthoDB" id="71166at2759"/>
<dbReference type="AlphaFoldDB" id="A0A9X6RP94"/>
<dbReference type="InterPro" id="IPR004875">
    <property type="entry name" value="DDE_SF_endonuclease_dom"/>
</dbReference>
<dbReference type="Pfam" id="PF03184">
    <property type="entry name" value="DDE_1"/>
    <property type="match status" value="1"/>
</dbReference>
<feature type="domain" description="DDE-1" evidence="1">
    <location>
        <begin position="96"/>
        <end position="175"/>
    </location>
</feature>
<proteinExistence type="predicted"/>
<evidence type="ECO:0000313" key="2">
    <source>
        <dbReference type="EMBL" id="OWA54832.1"/>
    </source>
</evidence>
<evidence type="ECO:0000313" key="3">
    <source>
        <dbReference type="Proteomes" id="UP000192578"/>
    </source>
</evidence>
<dbReference type="EMBL" id="MTYJ01000468">
    <property type="protein sequence ID" value="OWA54832.1"/>
    <property type="molecule type" value="Genomic_DNA"/>
</dbReference>